<dbReference type="InterPro" id="IPR044477">
    <property type="entry name" value="FDH-like"/>
</dbReference>
<dbReference type="Proteomes" id="UP000632138">
    <property type="component" value="Unassembled WGS sequence"/>
</dbReference>
<reference evidence="2 3" key="1">
    <citation type="submission" date="2021-01" db="EMBL/GenBank/DDBJ databases">
        <title>Actinoplanes sp. nov. LDG1-06 isolated from lichen.</title>
        <authorList>
            <person name="Saeng-In P."/>
            <person name="Phongsopitanun W."/>
            <person name="Kanchanasin P."/>
            <person name="Yuki M."/>
            <person name="Kudo T."/>
            <person name="Ohkuma M."/>
            <person name="Tanasupawat S."/>
        </authorList>
    </citation>
    <scope>NUCLEOTIDE SEQUENCE [LARGE SCALE GENOMIC DNA]</scope>
    <source>
        <strain evidence="2 3">LDG1-06</strain>
    </source>
</reference>
<keyword evidence="3" id="KW-1185">Reference proteome</keyword>
<dbReference type="SUPFAM" id="SSF51430">
    <property type="entry name" value="NAD(P)-linked oxidoreductase"/>
    <property type="match status" value="1"/>
</dbReference>
<protein>
    <submittedName>
        <fullName evidence="2">Aldo/keto reductase</fullName>
    </submittedName>
</protein>
<evidence type="ECO:0000313" key="3">
    <source>
        <dbReference type="Proteomes" id="UP000632138"/>
    </source>
</evidence>
<dbReference type="Gene3D" id="3.20.20.100">
    <property type="entry name" value="NADP-dependent oxidoreductase domain"/>
    <property type="match status" value="1"/>
</dbReference>
<evidence type="ECO:0000313" key="2">
    <source>
        <dbReference type="EMBL" id="MBM2614493.1"/>
    </source>
</evidence>
<comment type="caution">
    <text evidence="2">The sequence shown here is derived from an EMBL/GenBank/DDBJ whole genome shotgun (WGS) entry which is preliminary data.</text>
</comment>
<dbReference type="InterPro" id="IPR020471">
    <property type="entry name" value="AKR"/>
</dbReference>
<dbReference type="InterPro" id="IPR023210">
    <property type="entry name" value="NADP_OxRdtase_dom"/>
</dbReference>
<dbReference type="CDD" id="cd19162">
    <property type="entry name" value="AKR_FDH"/>
    <property type="match status" value="1"/>
</dbReference>
<dbReference type="EMBL" id="JAENHP010000001">
    <property type="protein sequence ID" value="MBM2614493.1"/>
    <property type="molecule type" value="Genomic_DNA"/>
</dbReference>
<evidence type="ECO:0000259" key="1">
    <source>
        <dbReference type="Pfam" id="PF00248"/>
    </source>
</evidence>
<feature type="domain" description="NADP-dependent oxidoreductase" evidence="1">
    <location>
        <begin position="23"/>
        <end position="312"/>
    </location>
</feature>
<proteinExistence type="predicted"/>
<dbReference type="InterPro" id="IPR036812">
    <property type="entry name" value="NAD(P)_OxRdtase_dom_sf"/>
</dbReference>
<dbReference type="Pfam" id="PF00248">
    <property type="entry name" value="Aldo_ket_red"/>
    <property type="match status" value="1"/>
</dbReference>
<accession>A0ABS2A3S3</accession>
<gene>
    <name evidence="2" type="ORF">JIG36_02840</name>
</gene>
<sequence length="329" mass="35037">MTLVDAWGWDSAGVKRLSIPRFGLGGAALGNLYRARSSAEAQALLEAAWAAGVRHFDTAPHYGLGLSEQRLGAFLATKPRHEFVLSTKVGRRLRPDPSGAGRGDPEGFVVPATMRRVWDLTSGGVRRSLEESLQRLGLDRVDIAYLHDPERAPEPRIGAAMAGLAALRTEGVVARIGVGSMTPSTLEDGIRRGADIVMAANCYTLLDQGVRHGVLAACRETGARMVAAGVFHGGILSSRPGDNCVFDYRTASREITTRVRRIGAVCAAHGVDLPTAAMAYPLSDPLVDAVMVGADDPQQARQNLTRSAVPVPVALWYELDAKGLVPLLS</sequence>
<organism evidence="2 3">
    <name type="scientific">Paractinoplanes ovalisporus</name>
    <dbReference type="NCBI Taxonomy" id="2810368"/>
    <lineage>
        <taxon>Bacteria</taxon>
        <taxon>Bacillati</taxon>
        <taxon>Actinomycetota</taxon>
        <taxon>Actinomycetes</taxon>
        <taxon>Micromonosporales</taxon>
        <taxon>Micromonosporaceae</taxon>
        <taxon>Paractinoplanes</taxon>
    </lineage>
</organism>
<dbReference type="PANTHER" id="PTHR42686:SF1">
    <property type="entry name" value="GH17980P-RELATED"/>
    <property type="match status" value="1"/>
</dbReference>
<dbReference type="PANTHER" id="PTHR42686">
    <property type="entry name" value="GH17980P-RELATED"/>
    <property type="match status" value="1"/>
</dbReference>
<name>A0ABS2A3S3_9ACTN</name>